<dbReference type="SUPFAM" id="SSF52402">
    <property type="entry name" value="Adenine nucleotide alpha hydrolases-like"/>
    <property type="match status" value="1"/>
</dbReference>
<dbReference type="GO" id="GO:0005524">
    <property type="term" value="F:ATP binding"/>
    <property type="evidence" value="ECO:0007669"/>
    <property type="project" value="UniProtKB-UniRule"/>
</dbReference>
<dbReference type="SMART" id="SM00220">
    <property type="entry name" value="S_TKc"/>
    <property type="match status" value="1"/>
</dbReference>
<evidence type="ECO:0000259" key="7">
    <source>
        <dbReference type="PROSITE" id="PS50011"/>
    </source>
</evidence>
<proteinExistence type="predicted"/>
<keyword evidence="9" id="KW-1185">Reference proteome</keyword>
<dbReference type="PANTHER" id="PTHR47987:SF5">
    <property type="entry name" value="PROTEIN KINASE DOMAIN-CONTAINING PROTEIN"/>
    <property type="match status" value="1"/>
</dbReference>
<dbReference type="Proteomes" id="UP000315295">
    <property type="component" value="Unassembled WGS sequence"/>
</dbReference>
<accession>A0A540KNY8</accession>
<dbReference type="InterPro" id="IPR000719">
    <property type="entry name" value="Prot_kinase_dom"/>
</dbReference>
<dbReference type="Gene3D" id="3.30.200.20">
    <property type="entry name" value="Phosphorylase Kinase, domain 1"/>
    <property type="match status" value="1"/>
</dbReference>
<dbReference type="FunFam" id="1.10.510.10:FF:000284">
    <property type="entry name" value="Putative receptor-like serine/threonine-protein kinase"/>
    <property type="match status" value="1"/>
</dbReference>
<feature type="domain" description="Protein kinase" evidence="7">
    <location>
        <begin position="455"/>
        <end position="731"/>
    </location>
</feature>
<dbReference type="Gene3D" id="3.40.50.620">
    <property type="entry name" value="HUPs"/>
    <property type="match status" value="1"/>
</dbReference>
<dbReference type="InterPro" id="IPR008271">
    <property type="entry name" value="Ser/Thr_kinase_AS"/>
</dbReference>
<evidence type="ECO:0000256" key="4">
    <source>
        <dbReference type="ARBA" id="ARBA00022840"/>
    </source>
</evidence>
<dbReference type="PROSITE" id="PS00108">
    <property type="entry name" value="PROTEIN_KINASE_ST"/>
    <property type="match status" value="1"/>
</dbReference>
<dbReference type="InterPro" id="IPR046958">
    <property type="entry name" value="RBK1/2/STUNTED"/>
</dbReference>
<dbReference type="EMBL" id="VIEB01001076">
    <property type="protein sequence ID" value="TQD75722.1"/>
    <property type="molecule type" value="Genomic_DNA"/>
</dbReference>
<dbReference type="GO" id="GO:0004672">
    <property type="term" value="F:protein kinase activity"/>
    <property type="evidence" value="ECO:0007669"/>
    <property type="project" value="InterPro"/>
</dbReference>
<evidence type="ECO:0000256" key="2">
    <source>
        <dbReference type="ARBA" id="ARBA00022741"/>
    </source>
</evidence>
<dbReference type="PROSITE" id="PS00107">
    <property type="entry name" value="PROTEIN_KINASE_ATP"/>
    <property type="match status" value="1"/>
</dbReference>
<dbReference type="CDD" id="cd00293">
    <property type="entry name" value="USP-like"/>
    <property type="match status" value="1"/>
</dbReference>
<feature type="binding site" evidence="5">
    <location>
        <position position="483"/>
    </location>
    <ligand>
        <name>ATP</name>
        <dbReference type="ChEBI" id="CHEBI:30616"/>
    </ligand>
</feature>
<evidence type="ECO:0000256" key="3">
    <source>
        <dbReference type="ARBA" id="ARBA00022777"/>
    </source>
</evidence>
<dbReference type="Pfam" id="PF00582">
    <property type="entry name" value="Usp"/>
    <property type="match status" value="1"/>
</dbReference>
<dbReference type="PROSITE" id="PS50011">
    <property type="entry name" value="PROTEIN_KINASE_DOM"/>
    <property type="match status" value="1"/>
</dbReference>
<keyword evidence="1" id="KW-0808">Transferase</keyword>
<sequence length="798" mass="87074">MAGHSSRGHKISHPVSDPTHSPFSILHSSTTTDHDSISQFAIGSSGTQSTSEADEMKLLSGTDGAGGGGGGKTVVVGVKLDSHSKELLTWALVKVAETGDNVVAIHVLEDHLLATSDGTSSLLSLVKTFDSVLSAYEGFCNLKQVDLKLKVCRGDSVRKLLVREAKAFHAATTIVGTSKTHHRIGSSSTSVAKYCARKLSKNFSVFAVDNGKIVFKRVGTDRTADQFQGNGPNRSYVHTSLVGESLSKNAKAPNDSEINQCRHFVRKSCSKCGKKTLQINCETCVGDPVLLDNSGTKLADELPAEGVEDNSLALVPIQRLDLASNSFKLQDSQCLKPGWSLIRQAFLPKRQHVEKSEKKTSVFRWVLRPLSWHTSSVIYPDQKQNNSCHGEDSSSVLDGISGAIVPFEPDAIYSPLFPNHGNDPLPEEFVDSCKKLSSSCRLFSYEELLSATSNFIPENMVGKGGSSYVYRGCLLDGKEWAVKILKPSGDILKEFVHEIEIIKSLNHKNIISLVGFCFEENHLLLVYDFISRGSLEENLHGNKKDANAFGWKQRYNVAIGVAEALDYLHNGCEEPVIHRDVKSSNILLSDDFEPQLSDFGLACSASVSTDISCTDVAGTFGYLAPEYFMHGKVSDKIDVYAFGVVVLEILSGRKPIFSKDPKGQESLVMWAKPILKSGNVAQLLDPSLGIAYDHDQIERMILAANLCIRHAPGLRPNISVVLKLLQGDEEVTRWARQVSVSEEDEAVDGEAPSCNIQSHLNLALRDLEDDSVSVSSGEQSIALEDYLQGRWSRSSSFN</sequence>
<dbReference type="InterPro" id="IPR006016">
    <property type="entry name" value="UspA"/>
</dbReference>
<feature type="region of interest" description="Disordered" evidence="6">
    <location>
        <begin position="1"/>
        <end position="28"/>
    </location>
</feature>
<keyword evidence="2 5" id="KW-0547">Nucleotide-binding</keyword>
<dbReference type="InterPro" id="IPR017441">
    <property type="entry name" value="Protein_kinase_ATP_BS"/>
</dbReference>
<feature type="compositionally biased region" description="Basic residues" evidence="6">
    <location>
        <begin position="1"/>
        <end position="12"/>
    </location>
</feature>
<dbReference type="FunFam" id="3.40.50.620:FF:000177">
    <property type="entry name" value="probable receptor-like serine/threonine-protein kinase At5g57670"/>
    <property type="match status" value="1"/>
</dbReference>
<keyword evidence="3" id="KW-0418">Kinase</keyword>
<organism evidence="8 9">
    <name type="scientific">Malus baccata</name>
    <name type="common">Siberian crab apple</name>
    <name type="synonym">Pyrus baccata</name>
    <dbReference type="NCBI Taxonomy" id="106549"/>
    <lineage>
        <taxon>Eukaryota</taxon>
        <taxon>Viridiplantae</taxon>
        <taxon>Streptophyta</taxon>
        <taxon>Embryophyta</taxon>
        <taxon>Tracheophyta</taxon>
        <taxon>Spermatophyta</taxon>
        <taxon>Magnoliopsida</taxon>
        <taxon>eudicotyledons</taxon>
        <taxon>Gunneridae</taxon>
        <taxon>Pentapetalae</taxon>
        <taxon>rosids</taxon>
        <taxon>fabids</taxon>
        <taxon>Rosales</taxon>
        <taxon>Rosaceae</taxon>
        <taxon>Amygdaloideae</taxon>
        <taxon>Maleae</taxon>
        <taxon>Malus</taxon>
    </lineage>
</organism>
<protein>
    <recommendedName>
        <fullName evidence="7">Protein kinase domain-containing protein</fullName>
    </recommendedName>
</protein>
<dbReference type="FunFam" id="3.30.200.20:FF:000268">
    <property type="entry name" value="probable receptor-like serine/threonine-protein kinase At5g57670"/>
    <property type="match status" value="1"/>
</dbReference>
<dbReference type="SUPFAM" id="SSF56112">
    <property type="entry name" value="Protein kinase-like (PK-like)"/>
    <property type="match status" value="1"/>
</dbReference>
<name>A0A540KNY8_MALBA</name>
<evidence type="ECO:0000256" key="5">
    <source>
        <dbReference type="PROSITE-ProRule" id="PRU10141"/>
    </source>
</evidence>
<dbReference type="AlphaFoldDB" id="A0A540KNY8"/>
<reference evidence="8 9" key="1">
    <citation type="journal article" date="2019" name="G3 (Bethesda)">
        <title>Sequencing of a Wild Apple (Malus baccata) Genome Unravels the Differences Between Cultivated and Wild Apple Species Regarding Disease Resistance and Cold Tolerance.</title>
        <authorList>
            <person name="Chen X."/>
        </authorList>
    </citation>
    <scope>NUCLEOTIDE SEQUENCE [LARGE SCALE GENOMIC DNA]</scope>
    <source>
        <strain evidence="9">cv. Shandingzi</strain>
        <tissue evidence="8">Leaves</tissue>
    </source>
</reference>
<evidence type="ECO:0000256" key="1">
    <source>
        <dbReference type="ARBA" id="ARBA00022679"/>
    </source>
</evidence>
<evidence type="ECO:0000313" key="9">
    <source>
        <dbReference type="Proteomes" id="UP000315295"/>
    </source>
</evidence>
<dbReference type="Gene3D" id="1.10.510.10">
    <property type="entry name" value="Transferase(Phosphotransferase) domain 1"/>
    <property type="match status" value="1"/>
</dbReference>
<evidence type="ECO:0000313" key="8">
    <source>
        <dbReference type="EMBL" id="TQD75722.1"/>
    </source>
</evidence>
<gene>
    <name evidence="8" type="ORF">C1H46_038746</name>
</gene>
<comment type="caution">
    <text evidence="8">The sequence shown here is derived from an EMBL/GenBank/DDBJ whole genome shotgun (WGS) entry which is preliminary data.</text>
</comment>
<evidence type="ECO:0000256" key="6">
    <source>
        <dbReference type="SAM" id="MobiDB-lite"/>
    </source>
</evidence>
<dbReference type="STRING" id="106549.A0A540KNY8"/>
<dbReference type="PANTHER" id="PTHR47987">
    <property type="entry name" value="OS08G0249100 PROTEIN"/>
    <property type="match status" value="1"/>
</dbReference>
<dbReference type="Pfam" id="PF00069">
    <property type="entry name" value="Pkinase"/>
    <property type="match status" value="1"/>
</dbReference>
<dbReference type="InterPro" id="IPR011009">
    <property type="entry name" value="Kinase-like_dom_sf"/>
</dbReference>
<dbReference type="InterPro" id="IPR014729">
    <property type="entry name" value="Rossmann-like_a/b/a_fold"/>
</dbReference>
<keyword evidence="4 5" id="KW-0067">ATP-binding</keyword>